<accession>A0AA38S1X1</accession>
<dbReference type="Pfam" id="PF06292">
    <property type="entry name" value="MUN"/>
    <property type="match status" value="1"/>
</dbReference>
<feature type="domain" description="C2" evidence="2">
    <location>
        <begin position="890"/>
        <end position="1011"/>
    </location>
</feature>
<dbReference type="CDD" id="cd04043">
    <property type="entry name" value="C2_Munc13_fungal"/>
    <property type="match status" value="1"/>
</dbReference>
<proteinExistence type="predicted"/>
<dbReference type="InterPro" id="IPR035892">
    <property type="entry name" value="C2_domain_sf"/>
</dbReference>
<dbReference type="Pfam" id="PF00168">
    <property type="entry name" value="C2"/>
    <property type="match status" value="1"/>
</dbReference>
<feature type="region of interest" description="Disordered" evidence="1">
    <location>
        <begin position="1"/>
        <end position="21"/>
    </location>
</feature>
<dbReference type="PROSITE" id="PS50004">
    <property type="entry name" value="C2"/>
    <property type="match status" value="1"/>
</dbReference>
<comment type="caution">
    <text evidence="5">The sequence shown here is derived from an EMBL/GenBank/DDBJ whole genome shotgun (WGS) entry which is preliminary data.</text>
</comment>
<dbReference type="InterPro" id="IPR052811">
    <property type="entry name" value="Glucose_resp_signaling"/>
</dbReference>
<evidence type="ECO:0000313" key="5">
    <source>
        <dbReference type="EMBL" id="KAJ9164933.1"/>
    </source>
</evidence>
<dbReference type="PROSITE" id="PS51258">
    <property type="entry name" value="MHD1"/>
    <property type="match status" value="1"/>
</dbReference>
<dbReference type="Gene3D" id="1.20.58.1100">
    <property type="match status" value="1"/>
</dbReference>
<protein>
    <submittedName>
        <fullName evidence="5">Adenylate cyclase activation protein git1</fullName>
    </submittedName>
</protein>
<dbReference type="InterPro" id="IPR014772">
    <property type="entry name" value="Munc13_dom-2"/>
</dbReference>
<dbReference type="SMART" id="SM00239">
    <property type="entry name" value="C2"/>
    <property type="match status" value="1"/>
</dbReference>
<evidence type="ECO:0000259" key="3">
    <source>
        <dbReference type="PROSITE" id="PS51258"/>
    </source>
</evidence>
<feature type="region of interest" description="Disordered" evidence="1">
    <location>
        <begin position="331"/>
        <end position="352"/>
    </location>
</feature>
<dbReference type="EMBL" id="JANBVN010000008">
    <property type="protein sequence ID" value="KAJ9164933.1"/>
    <property type="molecule type" value="Genomic_DNA"/>
</dbReference>
<dbReference type="InterPro" id="IPR010439">
    <property type="entry name" value="MUN_dom"/>
</dbReference>
<dbReference type="InterPro" id="IPR000008">
    <property type="entry name" value="C2_dom"/>
</dbReference>
<dbReference type="Proteomes" id="UP001174691">
    <property type="component" value="Unassembled WGS sequence"/>
</dbReference>
<organism evidence="5 6">
    <name type="scientific">Coniochaeta hoffmannii</name>
    <dbReference type="NCBI Taxonomy" id="91930"/>
    <lineage>
        <taxon>Eukaryota</taxon>
        <taxon>Fungi</taxon>
        <taxon>Dikarya</taxon>
        <taxon>Ascomycota</taxon>
        <taxon>Pezizomycotina</taxon>
        <taxon>Sordariomycetes</taxon>
        <taxon>Sordariomycetidae</taxon>
        <taxon>Coniochaetales</taxon>
        <taxon>Coniochaetaceae</taxon>
        <taxon>Coniochaeta</taxon>
    </lineage>
</organism>
<feature type="domain" description="MHD2" evidence="4">
    <location>
        <begin position="1104"/>
        <end position="1220"/>
    </location>
</feature>
<feature type="compositionally biased region" description="Polar residues" evidence="1">
    <location>
        <begin position="1323"/>
        <end position="1344"/>
    </location>
</feature>
<evidence type="ECO:0000256" key="1">
    <source>
        <dbReference type="SAM" id="MobiDB-lite"/>
    </source>
</evidence>
<feature type="region of interest" description="Disordered" evidence="1">
    <location>
        <begin position="1317"/>
        <end position="1360"/>
    </location>
</feature>
<keyword evidence="6" id="KW-1185">Reference proteome</keyword>
<dbReference type="Gene3D" id="1.10.357.50">
    <property type="match status" value="1"/>
</dbReference>
<evidence type="ECO:0000259" key="4">
    <source>
        <dbReference type="PROSITE" id="PS51259"/>
    </source>
</evidence>
<dbReference type="Gene3D" id="2.60.40.150">
    <property type="entry name" value="C2 domain"/>
    <property type="match status" value="1"/>
</dbReference>
<evidence type="ECO:0000259" key="2">
    <source>
        <dbReference type="PROSITE" id="PS50004"/>
    </source>
</evidence>
<dbReference type="SUPFAM" id="SSF49562">
    <property type="entry name" value="C2 domain (Calcium/lipid-binding domain, CaLB)"/>
    <property type="match status" value="1"/>
</dbReference>
<evidence type="ECO:0000313" key="6">
    <source>
        <dbReference type="Proteomes" id="UP001174691"/>
    </source>
</evidence>
<dbReference type="InterPro" id="IPR014770">
    <property type="entry name" value="Munc13_1"/>
</dbReference>
<gene>
    <name evidence="5" type="ORF">NKR19_g938</name>
</gene>
<reference evidence="5" key="1">
    <citation type="submission" date="2022-07" db="EMBL/GenBank/DDBJ databases">
        <title>Fungi with potential for degradation of polypropylene.</title>
        <authorList>
            <person name="Gostincar C."/>
        </authorList>
    </citation>
    <scope>NUCLEOTIDE SEQUENCE</scope>
    <source>
        <strain evidence="5">EXF-13287</strain>
    </source>
</reference>
<dbReference type="PANTHER" id="PTHR47263:SF1">
    <property type="entry name" value="C2 DOMAIN PROTEIN (AFU_ORTHOLOGUE AFUA_7G02350)"/>
    <property type="match status" value="1"/>
</dbReference>
<feature type="domain" description="MHD1" evidence="3">
    <location>
        <begin position="687"/>
        <end position="815"/>
    </location>
</feature>
<sequence length="1360" mass="155524">MSTASRHSYASPKGGSQRRRALSRVAQTDVSYDDAYSYALRVAFLNYLLQPRKKRKEYITQPKQPVRSNTVGMLGEVFGLGEAHAPSMKLPSAFRVQLEKRLSGVVTGKEHMAGYNDALLRRTFAEAYTTFTEKNFQKSVDKDRKVEPLFLMFYTAATKALGRGKDPSDKSWTFMVDRHTAMFLRLMVSVLRDHGADRDRPELVHRLTTLESKLLTSDQNLLDTGQGENKFIEVEIPLTYEIKDMHMVQVVAKIFGVSNSKAQADIDANKAFWTEEAAVKDLKQYQTRLSSNMAGTLRRDDFDLDDAFDEWKKNESHLLGQIFTEILSVRPELRGTSSSPPPTTEKPLPTRPQSMFAGEQAYAEIGKMLAKPDAGGYGFDQPSLAGLSLDDSTSIRSVDEPSYTFIPPEPRAFYKKILYYTMLYESLQYDPSLPYTPLGEQSTEVLIELSVRWRLPQFTRYVCFTEVAVRMFRDQELTVGQLDFALESLKSPPPEMKKVPPIQSYTVALPDLDSSRWTITDFAAYQHALGDAHVALLRDLYDTLLRCYEPKPPSIKDLMMVLGRHIYDDKAFSQRPEDAENFRQHLDNALRDKAADVYRGFVDTIIPQNQEEWDFSHVVQLGKAVTSICQRIKKRYKSNPEILGVSPYDILVQTMFPTFEEDASEFISRVLVVAKERGEPVNKNDGFELYKELVEIRHTHLSDAKLKGKPFAFNIEGLLEDFVWRHIRDADEQMEALIDNAIKQDQFQLVSNKPDGYVEDSARHSTSVVDVFSLFNQTLKSVEDLKWQDPIHVARFKKALSKSFAAGIGRYCEVLESRFAKEMDRQTAQEVVVATKTAQEKFLQYARDALTTKERIEPFHFYPESFVKLNNIEFAMQALDKLEHEMNVSECAELLRRVEPKHHTKRPNKYIFTIKVVEGEDLKACDPNGYSDPYVILCDEYQKRLLKTQVKPSTLNPHWNESFDITVSSPLNIIATIWDWDRMGDHDFVGRTSLKLDPVHFSDYLPREFWLDLDTQGRLLIRVSMEGERDDIEFYFGKAFRHLKRTERDMVRKITDKLTTHINASLSRQALRHLVGGSLTASVTSLWKKRQSSIPPATAQAAVEQSLHPLFEYFQDNFTIMNLTLTHNTMQAVMARLWKEVLMTIENLLVPPLSEQPSAQKPLTQAELDVVFKWLNLLFDFFNDKGEGVPAEVLKSPKWQDLQNLNFFYFETTENLIRTSETIAAANAQKVQQLAAANSNRLSAPATFGPTFSTAGFGSLGTIRRGRSIMMSRNLGTMRKAKEDKRKEAREDASDDMILRILRMRPEAARYLLERQRQKTRQESQAAAQAIVRQSAQQGWNSGQPAFGGALYGRNNLPRR</sequence>
<dbReference type="PROSITE" id="PS51259">
    <property type="entry name" value="MHD2"/>
    <property type="match status" value="1"/>
</dbReference>
<dbReference type="PANTHER" id="PTHR47263">
    <property type="entry name" value="ADENYLATE CYCLASE ACTIVATION PROTEIN GIT1"/>
    <property type="match status" value="1"/>
</dbReference>
<name>A0AA38S1X1_9PEZI</name>